<accession>A0A918C578</accession>
<sequence>MSKRRIVHRCGVREAEVSEGRAGRKAEMPARRHWSRPEPLPGGGGAGRPGRADGRRAGEAGRRGPRRAAAERPDMPLAPRDHEKESSCRTAR</sequence>
<feature type="compositionally biased region" description="Basic residues" evidence="1">
    <location>
        <begin position="1"/>
        <end position="10"/>
    </location>
</feature>
<dbReference type="Proteomes" id="UP000656732">
    <property type="component" value="Unassembled WGS sequence"/>
</dbReference>
<keyword evidence="3" id="KW-1185">Reference proteome</keyword>
<dbReference type="AlphaFoldDB" id="A0A918C578"/>
<feature type="region of interest" description="Disordered" evidence="1">
    <location>
        <begin position="1"/>
        <end position="92"/>
    </location>
</feature>
<proteinExistence type="predicted"/>
<evidence type="ECO:0000256" key="1">
    <source>
        <dbReference type="SAM" id="MobiDB-lite"/>
    </source>
</evidence>
<name>A0A918C578_9ACTN</name>
<evidence type="ECO:0000313" key="2">
    <source>
        <dbReference type="EMBL" id="GGR06497.1"/>
    </source>
</evidence>
<gene>
    <name evidence="2" type="ORF">GCM10010280_62840</name>
</gene>
<reference evidence="2" key="1">
    <citation type="journal article" date="2014" name="Int. J. Syst. Evol. Microbiol.">
        <title>Complete genome sequence of Corynebacterium casei LMG S-19264T (=DSM 44701T), isolated from a smear-ripened cheese.</title>
        <authorList>
            <consortium name="US DOE Joint Genome Institute (JGI-PGF)"/>
            <person name="Walter F."/>
            <person name="Albersmeier A."/>
            <person name="Kalinowski J."/>
            <person name="Ruckert C."/>
        </authorList>
    </citation>
    <scope>NUCLEOTIDE SEQUENCE</scope>
    <source>
        <strain evidence="2">JCM 4403</strain>
    </source>
</reference>
<evidence type="ECO:0000313" key="3">
    <source>
        <dbReference type="Proteomes" id="UP000656732"/>
    </source>
</evidence>
<reference evidence="2" key="2">
    <citation type="submission" date="2020-09" db="EMBL/GenBank/DDBJ databases">
        <authorList>
            <person name="Sun Q."/>
            <person name="Ohkuma M."/>
        </authorList>
    </citation>
    <scope>NUCLEOTIDE SEQUENCE</scope>
    <source>
        <strain evidence="2">JCM 4403</strain>
    </source>
</reference>
<comment type="caution">
    <text evidence="2">The sequence shown here is derived from an EMBL/GenBank/DDBJ whole genome shotgun (WGS) entry which is preliminary data.</text>
</comment>
<protein>
    <submittedName>
        <fullName evidence="2">Uncharacterized protein</fullName>
    </submittedName>
</protein>
<dbReference type="EMBL" id="BMTU01000019">
    <property type="protein sequence ID" value="GGR06497.1"/>
    <property type="molecule type" value="Genomic_DNA"/>
</dbReference>
<organism evidence="2 3">
    <name type="scientific">Streptomyces pilosus</name>
    <dbReference type="NCBI Taxonomy" id="28893"/>
    <lineage>
        <taxon>Bacteria</taxon>
        <taxon>Bacillati</taxon>
        <taxon>Actinomycetota</taxon>
        <taxon>Actinomycetes</taxon>
        <taxon>Kitasatosporales</taxon>
        <taxon>Streptomycetaceae</taxon>
        <taxon>Streptomyces</taxon>
    </lineage>
</organism>
<feature type="compositionally biased region" description="Basic and acidic residues" evidence="1">
    <location>
        <begin position="50"/>
        <end position="92"/>
    </location>
</feature>
<feature type="compositionally biased region" description="Basic and acidic residues" evidence="1">
    <location>
        <begin position="11"/>
        <end position="30"/>
    </location>
</feature>